<proteinExistence type="predicted"/>
<sequence length="314" mass="36930">MLELLLPTDYQLMFRWLPDVHIVTNTLVSLAPLYTYGTASFSIYRKRTSAGFSLDICATMLMALILRILYYFISPYEPLLLRQLLVMVFIQCVLLKVCLRFRHASYNPEELEKLPDLAQDLAQIPKISVSQFQYDDPDFYRRLIESLVMHFVICCGHIVRFFDVHYERPFHFWQWVEPFEYWKFLQIFSAVFAVLTALFRHVSFFASFIGILGLFIEALLPLPQILMLQRLKTVENFKLILLVSWLSGDCMKLSYLFFGTDNVSVIFIAAGLFQMGLDLVILCQFVYFYRQDMKRAALEIPMYELSSEHDQHYG</sequence>
<dbReference type="GO" id="GO:0005768">
    <property type="term" value="C:endosome"/>
    <property type="evidence" value="ECO:0007669"/>
    <property type="project" value="TreeGrafter"/>
</dbReference>
<feature type="transmembrane region" description="Helical" evidence="5">
    <location>
        <begin position="264"/>
        <end position="289"/>
    </location>
</feature>
<keyword evidence="3 5" id="KW-1133">Transmembrane helix</keyword>
<evidence type="ECO:0000256" key="1">
    <source>
        <dbReference type="ARBA" id="ARBA00004141"/>
    </source>
</evidence>
<protein>
    <submittedName>
        <fullName evidence="6">PQ loop repeat-containing protein</fullName>
    </submittedName>
</protein>
<feature type="transmembrane region" description="Helical" evidence="5">
    <location>
        <begin position="181"/>
        <end position="199"/>
    </location>
</feature>
<dbReference type="GO" id="GO:0016020">
    <property type="term" value="C:membrane"/>
    <property type="evidence" value="ECO:0007669"/>
    <property type="project" value="UniProtKB-SubCell"/>
</dbReference>
<dbReference type="EMBL" id="CP034462">
    <property type="protein sequence ID" value="QBM91029.1"/>
    <property type="molecule type" value="Genomic_DNA"/>
</dbReference>
<feature type="transmembrane region" description="Helical" evidence="5">
    <location>
        <begin position="51"/>
        <end position="73"/>
    </location>
</feature>
<dbReference type="GO" id="GO:0045332">
    <property type="term" value="P:phospholipid translocation"/>
    <property type="evidence" value="ECO:0007669"/>
    <property type="project" value="TreeGrafter"/>
</dbReference>
<keyword evidence="2 5" id="KW-0812">Transmembrane</keyword>
<evidence type="ECO:0000256" key="2">
    <source>
        <dbReference type="ARBA" id="ARBA00022692"/>
    </source>
</evidence>
<evidence type="ECO:0000256" key="5">
    <source>
        <dbReference type="SAM" id="Phobius"/>
    </source>
</evidence>
<accession>A0A4P6XUV8</accession>
<dbReference type="GO" id="GO:0042147">
    <property type="term" value="P:retrograde transport, endosome to Golgi"/>
    <property type="evidence" value="ECO:0007669"/>
    <property type="project" value="TreeGrafter"/>
</dbReference>
<feature type="transmembrane region" description="Helical" evidence="5">
    <location>
        <begin position="79"/>
        <end position="99"/>
    </location>
</feature>
<evidence type="ECO:0000256" key="3">
    <source>
        <dbReference type="ARBA" id="ARBA00022989"/>
    </source>
</evidence>
<feature type="transmembrane region" description="Helical" evidence="5">
    <location>
        <begin position="20"/>
        <end position="39"/>
    </location>
</feature>
<organism evidence="6 7">
    <name type="scientific">Metschnikowia aff. pulcherrima</name>
    <dbReference type="NCBI Taxonomy" id="2163413"/>
    <lineage>
        <taxon>Eukaryota</taxon>
        <taxon>Fungi</taxon>
        <taxon>Dikarya</taxon>
        <taxon>Ascomycota</taxon>
        <taxon>Saccharomycotina</taxon>
        <taxon>Pichiomycetes</taxon>
        <taxon>Metschnikowiaceae</taxon>
        <taxon>Metschnikowia</taxon>
    </lineage>
</organism>
<dbReference type="Pfam" id="PF04193">
    <property type="entry name" value="PQ-loop"/>
    <property type="match status" value="1"/>
</dbReference>
<dbReference type="STRING" id="2163413.A0A4P6XUV8"/>
<evidence type="ECO:0000313" key="6">
    <source>
        <dbReference type="EMBL" id="QBM91029.1"/>
    </source>
</evidence>
<keyword evidence="4 5" id="KW-0472">Membrane</keyword>
<comment type="subcellular location">
    <subcellularLocation>
        <location evidence="1">Membrane</location>
        <topology evidence="1">Multi-pass membrane protein</topology>
    </subcellularLocation>
</comment>
<dbReference type="GO" id="GO:0005829">
    <property type="term" value="C:cytosol"/>
    <property type="evidence" value="ECO:0007669"/>
    <property type="project" value="GOC"/>
</dbReference>
<dbReference type="Proteomes" id="UP000292447">
    <property type="component" value="Chromosome VII"/>
</dbReference>
<keyword evidence="7" id="KW-1185">Reference proteome</keyword>
<dbReference type="InterPro" id="IPR006603">
    <property type="entry name" value="PQ-loop_rpt"/>
</dbReference>
<dbReference type="Gene3D" id="1.20.1280.290">
    <property type="match status" value="1"/>
</dbReference>
<dbReference type="AlphaFoldDB" id="A0A4P6XUV8"/>
<evidence type="ECO:0000313" key="7">
    <source>
        <dbReference type="Proteomes" id="UP000292447"/>
    </source>
</evidence>
<gene>
    <name evidence="6" type="primary">MPUL0G00710</name>
    <name evidence="6" type="ORF">METSCH_G00710</name>
</gene>
<dbReference type="GO" id="GO:0005802">
    <property type="term" value="C:trans-Golgi network"/>
    <property type="evidence" value="ECO:0007669"/>
    <property type="project" value="TreeGrafter"/>
</dbReference>
<dbReference type="InterPro" id="IPR052241">
    <property type="entry name" value="SLC66/Scramblase_ANY1"/>
</dbReference>
<evidence type="ECO:0000256" key="4">
    <source>
        <dbReference type="ARBA" id="ARBA00023136"/>
    </source>
</evidence>
<dbReference type="PANTHER" id="PTHR14856">
    <property type="entry name" value="PQ-LOOP REPEAT-CONTAINING PROTEIN 1-LIKE PROTEIN"/>
    <property type="match status" value="1"/>
</dbReference>
<feature type="transmembrane region" description="Helical" evidence="5">
    <location>
        <begin position="205"/>
        <end position="227"/>
    </location>
</feature>
<dbReference type="PANTHER" id="PTHR14856:SF9">
    <property type="entry name" value="PQ-LOOP REPEAT-CONTAINING PROTEIN 1"/>
    <property type="match status" value="1"/>
</dbReference>
<reference evidence="7" key="1">
    <citation type="submission" date="2019-03" db="EMBL/GenBank/DDBJ databases">
        <title>Snf2 controls pulcherriminic acid biosynthesis and connects pigmentation and antifungal activity of the yeast Metschnikowia pulcherrima.</title>
        <authorList>
            <person name="Gore-Lloyd D."/>
            <person name="Sumann I."/>
            <person name="Brachmann A.O."/>
            <person name="Schneeberger K."/>
            <person name="Ortiz-Merino R.A."/>
            <person name="Moreno-Beltran M."/>
            <person name="Schlaefli M."/>
            <person name="Kirner P."/>
            <person name="Santos Kron A."/>
            <person name="Wolfe K.H."/>
            <person name="Piel J."/>
            <person name="Ahrens C.H."/>
            <person name="Henk D."/>
            <person name="Freimoser F.M."/>
        </authorList>
    </citation>
    <scope>NUCLEOTIDE SEQUENCE [LARGE SCALE GENOMIC DNA]</scope>
    <source>
        <strain evidence="7">APC 1.2</strain>
    </source>
</reference>
<name>A0A4P6XUV8_9ASCO</name>